<reference evidence="2" key="2">
    <citation type="journal article" date="2022" name="Microb. Genom.">
        <title>A chromosome-scale genome assembly of the tomato pathogen Cladosporium fulvum reveals a compartmentalized genome architecture and the presence of a dispensable chromosome.</title>
        <authorList>
            <person name="Zaccaron A.Z."/>
            <person name="Chen L.H."/>
            <person name="Samaras A."/>
            <person name="Stergiopoulos I."/>
        </authorList>
    </citation>
    <scope>NUCLEOTIDE SEQUENCE</scope>
    <source>
        <strain evidence="2">Race5_Kim</strain>
    </source>
</reference>
<dbReference type="GeneID" id="71983198"/>
<proteinExistence type="predicted"/>
<keyword evidence="3" id="KW-1185">Reference proteome</keyword>
<feature type="region of interest" description="Disordered" evidence="1">
    <location>
        <begin position="59"/>
        <end position="114"/>
    </location>
</feature>
<reference evidence="2" key="1">
    <citation type="submission" date="2021-12" db="EMBL/GenBank/DDBJ databases">
        <authorList>
            <person name="Zaccaron A."/>
            <person name="Stergiopoulos I."/>
        </authorList>
    </citation>
    <scope>NUCLEOTIDE SEQUENCE</scope>
    <source>
        <strain evidence="2">Race5_Kim</strain>
    </source>
</reference>
<dbReference type="Proteomes" id="UP000756132">
    <property type="component" value="Chromosome 2"/>
</dbReference>
<feature type="compositionally biased region" description="Basic and acidic residues" evidence="1">
    <location>
        <begin position="297"/>
        <end position="317"/>
    </location>
</feature>
<feature type="compositionally biased region" description="Basic and acidic residues" evidence="1">
    <location>
        <begin position="67"/>
        <end position="76"/>
    </location>
</feature>
<evidence type="ECO:0000256" key="1">
    <source>
        <dbReference type="SAM" id="MobiDB-lite"/>
    </source>
</evidence>
<dbReference type="RefSeq" id="XP_047758078.1">
    <property type="nucleotide sequence ID" value="XM_047902468.1"/>
</dbReference>
<feature type="compositionally biased region" description="Low complexity" evidence="1">
    <location>
        <begin position="86"/>
        <end position="101"/>
    </location>
</feature>
<accession>A0A9Q8P5F3</accession>
<dbReference type="KEGG" id="ffu:CLAFUR5_03320"/>
<feature type="compositionally biased region" description="Basic residues" evidence="1">
    <location>
        <begin position="102"/>
        <end position="114"/>
    </location>
</feature>
<evidence type="ECO:0000313" key="2">
    <source>
        <dbReference type="EMBL" id="UJO13712.1"/>
    </source>
</evidence>
<dbReference type="EMBL" id="CP090164">
    <property type="protein sequence ID" value="UJO13712.1"/>
    <property type="molecule type" value="Genomic_DNA"/>
</dbReference>
<sequence>MCCRCATFSFSMYTQTSLPRPFLQSHPGTAIKMAATVGASPDLKMQGFGPDCAVASENAPAPAVAADKADTKPKTDRPRKRPLSPPHSSSSWQASDSQPAPKRGRGRPRIHPLHHTIEVRARQKRADIADGDMTARDGARAAVRHTARQPRSMSDPYKVLGLKCCETDPALIHAAYIKAQMSCGDMLPGPLQLSDDPDSAGHQRLTMVSDANVILESRRMKTLLDKCLNHHYKKHTASAIDILDIAISLVRSPPTEQEVEQAYIDRMAEWSGLEKVAGVVIRMFKAARETVLRDLKQAQEEQEKQSRRALVERRDSVMSDADALGDEVGEL</sequence>
<dbReference type="AlphaFoldDB" id="A0A9Q8P5F3"/>
<name>A0A9Q8P5F3_PASFU</name>
<feature type="region of interest" description="Disordered" evidence="1">
    <location>
        <begin position="297"/>
        <end position="331"/>
    </location>
</feature>
<organism evidence="2 3">
    <name type="scientific">Passalora fulva</name>
    <name type="common">Tomato leaf mold</name>
    <name type="synonym">Cladosporium fulvum</name>
    <dbReference type="NCBI Taxonomy" id="5499"/>
    <lineage>
        <taxon>Eukaryota</taxon>
        <taxon>Fungi</taxon>
        <taxon>Dikarya</taxon>
        <taxon>Ascomycota</taxon>
        <taxon>Pezizomycotina</taxon>
        <taxon>Dothideomycetes</taxon>
        <taxon>Dothideomycetidae</taxon>
        <taxon>Mycosphaerellales</taxon>
        <taxon>Mycosphaerellaceae</taxon>
        <taxon>Fulvia</taxon>
    </lineage>
</organism>
<evidence type="ECO:0000313" key="3">
    <source>
        <dbReference type="Proteomes" id="UP000756132"/>
    </source>
</evidence>
<gene>
    <name evidence="2" type="ORF">CLAFUR5_03320</name>
</gene>
<protein>
    <submittedName>
        <fullName evidence="2">Uncharacterized protein</fullName>
    </submittedName>
</protein>